<sequence>MVNNMADELNREASELIKAAKMPQTTRPFTPAGSNLATNVGKAASALGFPFANNGRNPSPPAPMYFWWSAKAIIPGIKNRNTGSNLR</sequence>
<proteinExistence type="predicted"/>
<protein>
    <submittedName>
        <fullName evidence="1">Uncharacterized protein</fullName>
    </submittedName>
</protein>
<name>J9FTS1_9ZZZZ</name>
<dbReference type="AlphaFoldDB" id="J9FTS1"/>
<accession>J9FTS1</accession>
<reference evidence="1" key="1">
    <citation type="journal article" date="2012" name="PLoS ONE">
        <title>Gene sets for utilization of primary and secondary nutrition supplies in the distal gut of endangered iberian lynx.</title>
        <authorList>
            <person name="Alcaide M."/>
            <person name="Messina E."/>
            <person name="Richter M."/>
            <person name="Bargiela R."/>
            <person name="Peplies J."/>
            <person name="Huws S.A."/>
            <person name="Newbold C.J."/>
            <person name="Golyshin P.N."/>
            <person name="Simon M.A."/>
            <person name="Lopez G."/>
            <person name="Yakimov M.M."/>
            <person name="Ferrer M."/>
        </authorList>
    </citation>
    <scope>NUCLEOTIDE SEQUENCE</scope>
</reference>
<organism evidence="1">
    <name type="scientific">gut metagenome</name>
    <dbReference type="NCBI Taxonomy" id="749906"/>
    <lineage>
        <taxon>unclassified sequences</taxon>
        <taxon>metagenomes</taxon>
        <taxon>organismal metagenomes</taxon>
    </lineage>
</organism>
<gene>
    <name evidence="1" type="ORF">EVA_13985</name>
</gene>
<evidence type="ECO:0000313" key="1">
    <source>
        <dbReference type="EMBL" id="EJW97908.1"/>
    </source>
</evidence>
<comment type="caution">
    <text evidence="1">The sequence shown here is derived from an EMBL/GenBank/DDBJ whole genome shotgun (WGS) entry which is preliminary data.</text>
</comment>
<dbReference type="EMBL" id="AMCI01004524">
    <property type="protein sequence ID" value="EJW97908.1"/>
    <property type="molecule type" value="Genomic_DNA"/>
</dbReference>